<gene>
    <name evidence="4" type="ORF">HannXRQ_Chr02g0058321</name>
    <name evidence="3" type="ORF">HanXRQr2_Chr02g0085211</name>
</gene>
<dbReference type="EMBL" id="CM007891">
    <property type="protein sequence ID" value="OTG35584.1"/>
    <property type="molecule type" value="Genomic_DNA"/>
</dbReference>
<reference evidence="4" key="2">
    <citation type="submission" date="2017-02" db="EMBL/GenBank/DDBJ databases">
        <title>Sunflower complete genome.</title>
        <authorList>
            <person name="Langlade N."/>
            <person name="Munos S."/>
        </authorList>
    </citation>
    <scope>NUCLEOTIDE SEQUENCE [LARGE SCALE GENOMIC DNA]</scope>
    <source>
        <tissue evidence="4">Leaves</tissue>
    </source>
</reference>
<dbReference type="CDD" id="cd22157">
    <property type="entry name" value="F-box_AtFBW1-like"/>
    <property type="match status" value="1"/>
</dbReference>
<dbReference type="Gramene" id="mRNA:HanXRQr2_Chr02g0085211">
    <property type="protein sequence ID" value="mRNA:HanXRQr2_Chr02g0085211"/>
    <property type="gene ID" value="HanXRQr2_Chr02g0085211"/>
</dbReference>
<organism evidence="4 5">
    <name type="scientific">Helianthus annuus</name>
    <name type="common">Common sunflower</name>
    <dbReference type="NCBI Taxonomy" id="4232"/>
    <lineage>
        <taxon>Eukaryota</taxon>
        <taxon>Viridiplantae</taxon>
        <taxon>Streptophyta</taxon>
        <taxon>Embryophyta</taxon>
        <taxon>Tracheophyta</taxon>
        <taxon>Spermatophyta</taxon>
        <taxon>Magnoliopsida</taxon>
        <taxon>eudicotyledons</taxon>
        <taxon>Gunneridae</taxon>
        <taxon>Pentapetalae</taxon>
        <taxon>asterids</taxon>
        <taxon>campanulids</taxon>
        <taxon>Asterales</taxon>
        <taxon>Asteraceae</taxon>
        <taxon>Asteroideae</taxon>
        <taxon>Heliantheae alliance</taxon>
        <taxon>Heliantheae</taxon>
        <taxon>Helianthus</taxon>
    </lineage>
</organism>
<evidence type="ECO:0000259" key="1">
    <source>
        <dbReference type="Pfam" id="PF00646"/>
    </source>
</evidence>
<keyword evidence="5" id="KW-1185">Reference proteome</keyword>
<proteinExistence type="predicted"/>
<dbReference type="InterPro" id="IPR050796">
    <property type="entry name" value="SCF_F-box_component"/>
</dbReference>
<dbReference type="Proteomes" id="UP000215914">
    <property type="component" value="Chromosome 2"/>
</dbReference>
<dbReference type="Gene3D" id="1.20.1280.50">
    <property type="match status" value="1"/>
</dbReference>
<dbReference type="PANTHER" id="PTHR31672">
    <property type="entry name" value="BNACNNG10540D PROTEIN"/>
    <property type="match status" value="1"/>
</dbReference>
<evidence type="ECO:0000313" key="3">
    <source>
        <dbReference type="EMBL" id="KAF5820118.1"/>
    </source>
</evidence>
<reference evidence="3 5" key="1">
    <citation type="journal article" date="2017" name="Nature">
        <title>The sunflower genome provides insights into oil metabolism, flowering and Asterid evolution.</title>
        <authorList>
            <person name="Badouin H."/>
            <person name="Gouzy J."/>
            <person name="Grassa C.J."/>
            <person name="Murat F."/>
            <person name="Staton S.E."/>
            <person name="Cottret L."/>
            <person name="Lelandais-Briere C."/>
            <person name="Owens G.L."/>
            <person name="Carrere S."/>
            <person name="Mayjonade B."/>
            <person name="Legrand L."/>
            <person name="Gill N."/>
            <person name="Kane N.C."/>
            <person name="Bowers J.E."/>
            <person name="Hubner S."/>
            <person name="Bellec A."/>
            <person name="Berard A."/>
            <person name="Berges H."/>
            <person name="Blanchet N."/>
            <person name="Boniface M.C."/>
            <person name="Brunel D."/>
            <person name="Catrice O."/>
            <person name="Chaidir N."/>
            <person name="Claudel C."/>
            <person name="Donnadieu C."/>
            <person name="Faraut T."/>
            <person name="Fievet G."/>
            <person name="Helmstetter N."/>
            <person name="King M."/>
            <person name="Knapp S.J."/>
            <person name="Lai Z."/>
            <person name="Le Paslier M.C."/>
            <person name="Lippi Y."/>
            <person name="Lorenzon L."/>
            <person name="Mandel J.R."/>
            <person name="Marage G."/>
            <person name="Marchand G."/>
            <person name="Marquand E."/>
            <person name="Bret-Mestries E."/>
            <person name="Morien E."/>
            <person name="Nambeesan S."/>
            <person name="Nguyen T."/>
            <person name="Pegot-Espagnet P."/>
            <person name="Pouilly N."/>
            <person name="Raftis F."/>
            <person name="Sallet E."/>
            <person name="Schiex T."/>
            <person name="Thomas J."/>
            <person name="Vandecasteele C."/>
            <person name="Vares D."/>
            <person name="Vear F."/>
            <person name="Vautrin S."/>
            <person name="Crespi M."/>
            <person name="Mangin B."/>
            <person name="Burke J.M."/>
            <person name="Salse J."/>
            <person name="Munos S."/>
            <person name="Vincourt P."/>
            <person name="Rieseberg L.H."/>
            <person name="Langlade N.B."/>
        </authorList>
    </citation>
    <scope>NUCLEOTIDE SEQUENCE [LARGE SCALE GENOMIC DNA]</scope>
    <source>
        <strain evidence="5">cv. SF193</strain>
        <tissue evidence="3">Leaves</tissue>
    </source>
</reference>
<dbReference type="PANTHER" id="PTHR31672:SF13">
    <property type="entry name" value="F-BOX PROTEIN CPR30-LIKE"/>
    <property type="match status" value="1"/>
</dbReference>
<dbReference type="InterPro" id="IPR036047">
    <property type="entry name" value="F-box-like_dom_sf"/>
</dbReference>
<evidence type="ECO:0000313" key="5">
    <source>
        <dbReference type="Proteomes" id="UP000215914"/>
    </source>
</evidence>
<dbReference type="SUPFAM" id="SSF81383">
    <property type="entry name" value="F-box domain"/>
    <property type="match status" value="1"/>
</dbReference>
<evidence type="ECO:0000313" key="4">
    <source>
        <dbReference type="EMBL" id="OTG35584.1"/>
    </source>
</evidence>
<protein>
    <submittedName>
        <fullName evidence="3 4">F-box domain-containing protein</fullName>
    </submittedName>
</protein>
<dbReference type="AlphaFoldDB" id="A0A251VJG3"/>
<dbReference type="InParanoid" id="A0A251VJG3"/>
<dbReference type="InterPro" id="IPR006527">
    <property type="entry name" value="F-box-assoc_dom_typ1"/>
</dbReference>
<reference evidence="3" key="3">
    <citation type="submission" date="2020-06" db="EMBL/GenBank/DDBJ databases">
        <title>Helianthus annuus Genome sequencing and assembly Release 2.</title>
        <authorList>
            <person name="Gouzy J."/>
            <person name="Langlade N."/>
            <person name="Munos S."/>
        </authorList>
    </citation>
    <scope>NUCLEOTIDE SEQUENCE</scope>
    <source>
        <tissue evidence="3">Leaves</tissue>
    </source>
</reference>
<dbReference type="OMA" id="INISVEC"/>
<feature type="domain" description="F-box associated beta-propeller type 1" evidence="2">
    <location>
        <begin position="85"/>
        <end position="218"/>
    </location>
</feature>
<evidence type="ECO:0000259" key="2">
    <source>
        <dbReference type="Pfam" id="PF07734"/>
    </source>
</evidence>
<dbReference type="Pfam" id="PF07734">
    <property type="entry name" value="FBA_1"/>
    <property type="match status" value="1"/>
</dbReference>
<dbReference type="InterPro" id="IPR017451">
    <property type="entry name" value="F-box-assoc_interact_dom"/>
</dbReference>
<dbReference type="InterPro" id="IPR001810">
    <property type="entry name" value="F-box_dom"/>
</dbReference>
<accession>A0A251VJG3</accession>
<dbReference type="Pfam" id="PF00646">
    <property type="entry name" value="F-box"/>
    <property type="match status" value="1"/>
</dbReference>
<name>A0A251VJG3_HELAN</name>
<feature type="domain" description="F-box" evidence="1">
    <location>
        <begin position="7"/>
        <end position="42"/>
    </location>
</feature>
<sequence>MAELAHDDLVEQILIILDVKDLIRFKTVCKSWHSLITSPRFINRHLIRSYNKDRNNNEIGHRKIGRGHQNSQRIVLAPTYGHRLVGSSNGLVCIIIKSEFGCNVLVSNPSTREVRQLRPYSGLISSLLCWGFGYDSSRDDYTVFVGARKGKNQTCFQVLSLKSNVWRVIGEVKYKYGWWFKQDGVLCNGALHWILRDDKNEKYIIIGYDLSKEEFREIPQPDDPGFEWTFLSYLGIVKECLCISVMSYNVKESWELLPHDREINYDIVHELTAPREDEDYILPPTSCYTIHVGWDYISTPIFVPSLVSPHSNRSAKLIKGPNA</sequence>
<dbReference type="NCBIfam" id="TIGR01640">
    <property type="entry name" value="F_box_assoc_1"/>
    <property type="match status" value="1"/>
</dbReference>
<dbReference type="EMBL" id="MNCJ02000317">
    <property type="protein sequence ID" value="KAF5820118.1"/>
    <property type="molecule type" value="Genomic_DNA"/>
</dbReference>